<protein>
    <recommendedName>
        <fullName evidence="2">Thiopeptide-type bacteriocin biosynthesis domain-containing protein</fullName>
    </recommendedName>
</protein>
<dbReference type="AlphaFoldDB" id="A0A0H4U538"/>
<organism evidence="1">
    <name type="scientific">Streptomyces rosa</name>
    <dbReference type="NCBI Taxonomy" id="68265"/>
    <lineage>
        <taxon>Bacteria</taxon>
        <taxon>Bacillati</taxon>
        <taxon>Actinomycetota</taxon>
        <taxon>Actinomycetes</taxon>
        <taxon>Kitasatosporales</taxon>
        <taxon>Streptomycetaceae</taxon>
        <taxon>Streptomyces</taxon>
    </lineage>
</organism>
<reference evidence="1" key="1">
    <citation type="submission" date="2014-08" db="EMBL/GenBank/DDBJ databases">
        <authorList>
            <person name="Li H.F."/>
            <person name="Huang L.F."/>
            <person name="Lan Y.Y."/>
        </authorList>
    </citation>
    <scope>NUCLEOTIDE SEQUENCE</scope>
    <source>
        <strain evidence="1">L8</strain>
    </source>
</reference>
<name>A0A0H4U538_9ACTN</name>
<evidence type="ECO:0000313" key="1">
    <source>
        <dbReference type="EMBL" id="AKQ19043.1"/>
    </source>
</evidence>
<dbReference type="EMBL" id="KM455547">
    <property type="protein sequence ID" value="AKQ19043.1"/>
    <property type="molecule type" value="Genomic_DNA"/>
</dbReference>
<evidence type="ECO:0008006" key="2">
    <source>
        <dbReference type="Google" id="ProtNLM"/>
    </source>
</evidence>
<proteinExistence type="predicted"/>
<sequence length="281" mass="30803">MLVHRTEALPMTLRFTRTRIGAPDRVGADGISRPQPPESLYDLVRDLRATDPGSRWFFHWSEGADRPAIDLWAGVSTAFSREFTSHLEKAFGPIGVPPTNTPEISAVRPIECDDDVAMASSELGLAITREPALDYRSQLVVAVWHLRHVVALIEESGRRGFLFRCWQHHTAGLTPAQRTDLCARGADTAGVCDAGLPAMGPDAERGWDGYLRALRRAVRDWEAAGAPVNYLLFEHAHLTLRRLRIPPSVEALAARTVRLALTPSGADRQPVAVPGAVLQTA</sequence>
<accession>A0A0H4U538</accession>